<organism evidence="6 7">
    <name type="scientific">SAR86 cluster bacterium</name>
    <dbReference type="NCBI Taxonomy" id="2030880"/>
    <lineage>
        <taxon>Bacteria</taxon>
        <taxon>Pseudomonadati</taxon>
        <taxon>Pseudomonadota</taxon>
        <taxon>Gammaproteobacteria</taxon>
        <taxon>SAR86 cluster</taxon>
    </lineage>
</organism>
<comment type="caution">
    <text evidence="6">The sequence shown here is derived from an EMBL/GenBank/DDBJ whole genome shotgun (WGS) entry which is preliminary data.</text>
</comment>
<evidence type="ECO:0000259" key="4">
    <source>
        <dbReference type="Pfam" id="PF02678"/>
    </source>
</evidence>
<feature type="binding site" evidence="2">
    <location>
        <position position="103"/>
    </location>
    <ligand>
        <name>Fe cation</name>
        <dbReference type="ChEBI" id="CHEBI:24875"/>
    </ligand>
</feature>
<evidence type="ECO:0000256" key="3">
    <source>
        <dbReference type="RuleBase" id="RU003457"/>
    </source>
</evidence>
<evidence type="ECO:0008006" key="8">
    <source>
        <dbReference type="Google" id="ProtNLM"/>
    </source>
</evidence>
<evidence type="ECO:0000256" key="2">
    <source>
        <dbReference type="PIRSR" id="PIRSR006232-1"/>
    </source>
</evidence>
<dbReference type="CDD" id="cd02910">
    <property type="entry name" value="cupin_Yhhw_N"/>
    <property type="match status" value="1"/>
</dbReference>
<dbReference type="Pfam" id="PF02678">
    <property type="entry name" value="Pirin"/>
    <property type="match status" value="1"/>
</dbReference>
<comment type="cofactor">
    <cofactor evidence="2">
        <name>Fe cation</name>
        <dbReference type="ChEBI" id="CHEBI:24875"/>
    </cofactor>
    <text evidence="2">Binds 1 Fe cation per subunit.</text>
</comment>
<dbReference type="Proteomes" id="UP000228987">
    <property type="component" value="Unassembled WGS sequence"/>
</dbReference>
<keyword evidence="2" id="KW-0479">Metal-binding</keyword>
<evidence type="ECO:0000313" key="7">
    <source>
        <dbReference type="Proteomes" id="UP000228987"/>
    </source>
</evidence>
<feature type="binding site" evidence="2">
    <location>
        <position position="59"/>
    </location>
    <ligand>
        <name>Fe cation</name>
        <dbReference type="ChEBI" id="CHEBI:24875"/>
    </ligand>
</feature>
<dbReference type="EMBL" id="NVWI01000002">
    <property type="protein sequence ID" value="PCJ42875.1"/>
    <property type="molecule type" value="Genomic_DNA"/>
</dbReference>
<evidence type="ECO:0000256" key="1">
    <source>
        <dbReference type="ARBA" id="ARBA00008416"/>
    </source>
</evidence>
<proteinExistence type="inferred from homology"/>
<dbReference type="InterPro" id="IPR014710">
    <property type="entry name" value="RmlC-like_jellyroll"/>
</dbReference>
<evidence type="ECO:0000259" key="5">
    <source>
        <dbReference type="Pfam" id="PF17954"/>
    </source>
</evidence>
<reference evidence="7" key="1">
    <citation type="submission" date="2017-08" db="EMBL/GenBank/DDBJ databases">
        <title>A dynamic microbial community with high functional redundancy inhabits the cold, oxic subseafloor aquifer.</title>
        <authorList>
            <person name="Tully B.J."/>
            <person name="Wheat C.G."/>
            <person name="Glazer B.T."/>
            <person name="Huber J.A."/>
        </authorList>
    </citation>
    <scope>NUCLEOTIDE SEQUENCE [LARGE SCALE GENOMIC DNA]</scope>
</reference>
<dbReference type="Gene3D" id="2.60.120.10">
    <property type="entry name" value="Jelly Rolls"/>
    <property type="match status" value="2"/>
</dbReference>
<dbReference type="AlphaFoldDB" id="A0A2A5CHA3"/>
<dbReference type="InterPro" id="IPR011051">
    <property type="entry name" value="RmlC_Cupin_sf"/>
</dbReference>
<dbReference type="PANTHER" id="PTHR43212:SF3">
    <property type="entry name" value="QUERCETIN 2,3-DIOXYGENASE"/>
    <property type="match status" value="1"/>
</dbReference>
<feature type="domain" description="Pirin N-terminal" evidence="4">
    <location>
        <begin position="12"/>
        <end position="118"/>
    </location>
</feature>
<dbReference type="SUPFAM" id="SSF51182">
    <property type="entry name" value="RmlC-like cupins"/>
    <property type="match status" value="1"/>
</dbReference>
<dbReference type="PANTHER" id="PTHR43212">
    <property type="entry name" value="QUERCETIN 2,3-DIOXYGENASE"/>
    <property type="match status" value="1"/>
</dbReference>
<dbReference type="InterPro" id="IPR012093">
    <property type="entry name" value="Pirin"/>
</dbReference>
<accession>A0A2A5CHA3</accession>
<name>A0A2A5CHA3_9GAMM</name>
<feature type="binding site" evidence="2">
    <location>
        <position position="57"/>
    </location>
    <ligand>
        <name>Fe cation</name>
        <dbReference type="ChEBI" id="CHEBI:24875"/>
    </ligand>
</feature>
<dbReference type="PIRSF" id="PIRSF006232">
    <property type="entry name" value="Pirin"/>
    <property type="match status" value="1"/>
</dbReference>
<dbReference type="InterPro" id="IPR041602">
    <property type="entry name" value="Quercetinase_C"/>
</dbReference>
<feature type="domain" description="Quercetin 2,3-dioxygenase C-terminal cupin" evidence="5">
    <location>
        <begin position="151"/>
        <end position="233"/>
    </location>
</feature>
<gene>
    <name evidence="6" type="ORF">COA71_05110</name>
</gene>
<dbReference type="Pfam" id="PF17954">
    <property type="entry name" value="Pirin_C_2"/>
    <property type="match status" value="1"/>
</dbReference>
<feature type="binding site" evidence="2">
    <location>
        <position position="101"/>
    </location>
    <ligand>
        <name>Fe cation</name>
        <dbReference type="ChEBI" id="CHEBI:24875"/>
    </ligand>
</feature>
<comment type="similarity">
    <text evidence="1 3">Belongs to the pirin family.</text>
</comment>
<dbReference type="InterPro" id="IPR003829">
    <property type="entry name" value="Pirin_N_dom"/>
</dbReference>
<evidence type="ECO:0000313" key="6">
    <source>
        <dbReference type="EMBL" id="PCJ42875.1"/>
    </source>
</evidence>
<dbReference type="GO" id="GO:0046872">
    <property type="term" value="F:metal ion binding"/>
    <property type="evidence" value="ECO:0007669"/>
    <property type="project" value="UniProtKB-KW"/>
</dbReference>
<keyword evidence="2" id="KW-0408">Iron</keyword>
<sequence length="236" mass="26323">MITLYPYSSLGKANHGWLKSSHHFSFANYYNPKRMGFGSLLVVNDDWVKSGAGFPPHPHKNMEIISYVRSGAITHEDNKGNRGVTKNGEVQVMSAGKGVVHSEYNQSKEPLTFYQIWIKTNKMNVKPRWESKKFPNKAVSDALPMLVSGYPEDKNKALFIHQEARIFGGKIRKGSVIEHTLRHQAYILASAGRFEIRDADGKTTLNKGDGAEVSKTKTLSINALTDCEVVLIDANT</sequence>
<protein>
    <recommendedName>
        <fullName evidence="8">Pirin family protein</fullName>
    </recommendedName>
</protein>